<keyword evidence="4 8" id="KW-0547">Nucleotide-binding</keyword>
<keyword evidence="3 8" id="KW-0808">Transferase</keyword>
<dbReference type="Gene3D" id="3.30.565.10">
    <property type="entry name" value="Histidine kinase-like ATPase, C-terminal domain"/>
    <property type="match status" value="1"/>
</dbReference>
<evidence type="ECO:0000259" key="9">
    <source>
        <dbReference type="SMART" id="SM00387"/>
    </source>
</evidence>
<dbReference type="InterPro" id="IPR036890">
    <property type="entry name" value="HATPase_C_sf"/>
</dbReference>
<dbReference type="EC" id="2.7.11.-" evidence="8"/>
<dbReference type="AlphaFoldDB" id="A0A4S4KXV0"/>
<evidence type="ECO:0000256" key="4">
    <source>
        <dbReference type="ARBA" id="ARBA00022741"/>
    </source>
</evidence>
<dbReference type="EMBL" id="SGPK01000422">
    <property type="protein sequence ID" value="THH03716.1"/>
    <property type="molecule type" value="Genomic_DNA"/>
</dbReference>
<evidence type="ECO:0000256" key="6">
    <source>
        <dbReference type="ARBA" id="ARBA00022840"/>
    </source>
</evidence>
<evidence type="ECO:0000313" key="10">
    <source>
        <dbReference type="EMBL" id="THH03716.1"/>
    </source>
</evidence>
<comment type="caution">
    <text evidence="10">The sequence shown here is derived from an EMBL/GenBank/DDBJ whole genome shotgun (WGS) entry which is preliminary data.</text>
</comment>
<comment type="subcellular location">
    <subcellularLocation>
        <location evidence="8">Mitochondrion matrix</location>
    </subcellularLocation>
</comment>
<dbReference type="PANTHER" id="PTHR11947">
    <property type="entry name" value="PYRUVATE DEHYDROGENASE KINASE"/>
    <property type="match status" value="1"/>
</dbReference>
<keyword evidence="2" id="KW-0597">Phosphoprotein</keyword>
<dbReference type="Gene3D" id="1.20.140.20">
    <property type="entry name" value="Alpha-ketoacid/pyruvate dehydrogenase kinase, N-terminal domain"/>
    <property type="match status" value="1"/>
</dbReference>
<name>A0A4S4KXV0_9AGAM</name>
<dbReference type="Pfam" id="PF10436">
    <property type="entry name" value="BCDHK_Adom3"/>
    <property type="match status" value="1"/>
</dbReference>
<dbReference type="Proteomes" id="UP000308199">
    <property type="component" value="Unassembled WGS sequence"/>
</dbReference>
<dbReference type="InterPro" id="IPR039028">
    <property type="entry name" value="BCKD/PDK"/>
</dbReference>
<keyword evidence="7 8" id="KW-0496">Mitochondrion</keyword>
<evidence type="ECO:0000313" key="11">
    <source>
        <dbReference type="Proteomes" id="UP000308199"/>
    </source>
</evidence>
<accession>A0A4S4KXV0</accession>
<comment type="similarity">
    <text evidence="1 8">Belongs to the PDK/BCKDK protein kinase family.</text>
</comment>
<sequence length="427" mass="46349">MPKCQTLTNDSTIFWDALGTASPEVVALLANYLYRSPRPLTLSKLLSFGRPLSPDSIMSSASYALSEIPRRLTRRIRALESLPFIVGTNPYVTRTLEAHRKSFEWLATYPAVGSLEENAEFATQLEFLVQSHANDIPTLAKGFQECGRYMSPGAVSDFLDSTIRNRIAVRLIAEQHIALTWALGRSLHYSIHDGVVNMTCSPVEMIKACSLFVGEMCEATFGVHPNVVIDGHLDTTFAYVPVHLQYILTELLKNAFRATVESHWKAFGMSSLREMPSVIATISSPQSTAGSKNSSYLSIRVRDEGGGVSLKNMSHIFSYAFTTAGRNLHQEDETDGGPYAAQHVGGSAAIGGGTKGEAGEADLFGEITGKGIETGVGTLAGLGYGLPMSRLYARYFGGSLDLFSLDGWGTDVILKLRCLEGADEVEI</sequence>
<keyword evidence="5 8" id="KW-0418">Kinase</keyword>
<dbReference type="GO" id="GO:0010906">
    <property type="term" value="P:regulation of glucose metabolic process"/>
    <property type="evidence" value="ECO:0007669"/>
    <property type="project" value="TreeGrafter"/>
</dbReference>
<dbReference type="InterPro" id="IPR018955">
    <property type="entry name" value="BCDHK/PDK_N"/>
</dbReference>
<proteinExistence type="inferred from homology"/>
<evidence type="ECO:0000256" key="5">
    <source>
        <dbReference type="ARBA" id="ARBA00022777"/>
    </source>
</evidence>
<keyword evidence="6 8" id="KW-0067">ATP-binding</keyword>
<dbReference type="GO" id="GO:0005524">
    <property type="term" value="F:ATP binding"/>
    <property type="evidence" value="ECO:0007669"/>
    <property type="project" value="UniProtKB-UniRule"/>
</dbReference>
<dbReference type="GO" id="GO:0005759">
    <property type="term" value="C:mitochondrial matrix"/>
    <property type="evidence" value="ECO:0007669"/>
    <property type="project" value="UniProtKB-SubCell"/>
</dbReference>
<dbReference type="SUPFAM" id="SSF69012">
    <property type="entry name" value="alpha-ketoacid dehydrogenase kinase, N-terminal domain"/>
    <property type="match status" value="1"/>
</dbReference>
<evidence type="ECO:0000256" key="8">
    <source>
        <dbReference type="RuleBase" id="RU366032"/>
    </source>
</evidence>
<dbReference type="OrthoDB" id="3264224at2759"/>
<dbReference type="SUPFAM" id="SSF55874">
    <property type="entry name" value="ATPase domain of HSP90 chaperone/DNA topoisomerase II/histidine kinase"/>
    <property type="match status" value="2"/>
</dbReference>
<protein>
    <recommendedName>
        <fullName evidence="8">Protein-serine/threonine kinase</fullName>
        <ecNumber evidence="8">2.7.11.-</ecNumber>
    </recommendedName>
</protein>
<organism evidence="10 11">
    <name type="scientific">Phellinidium pouzarii</name>
    <dbReference type="NCBI Taxonomy" id="167371"/>
    <lineage>
        <taxon>Eukaryota</taxon>
        <taxon>Fungi</taxon>
        <taxon>Dikarya</taxon>
        <taxon>Basidiomycota</taxon>
        <taxon>Agaricomycotina</taxon>
        <taxon>Agaricomycetes</taxon>
        <taxon>Hymenochaetales</taxon>
        <taxon>Hymenochaetaceae</taxon>
        <taxon>Phellinidium</taxon>
    </lineage>
</organism>
<dbReference type="InterPro" id="IPR036784">
    <property type="entry name" value="AK/P_DHK_N_sf"/>
</dbReference>
<dbReference type="PANTHER" id="PTHR11947:SF20">
    <property type="entry name" value="[3-METHYL-2-OXOBUTANOATE DEHYDROGENASE [LIPOAMIDE]] KINASE, MITOCHONDRIAL"/>
    <property type="match status" value="1"/>
</dbReference>
<evidence type="ECO:0000256" key="2">
    <source>
        <dbReference type="ARBA" id="ARBA00022553"/>
    </source>
</evidence>
<evidence type="ECO:0000256" key="3">
    <source>
        <dbReference type="ARBA" id="ARBA00022679"/>
    </source>
</evidence>
<evidence type="ECO:0000256" key="1">
    <source>
        <dbReference type="ARBA" id="ARBA00006155"/>
    </source>
</evidence>
<evidence type="ECO:0000256" key="7">
    <source>
        <dbReference type="ARBA" id="ARBA00023128"/>
    </source>
</evidence>
<dbReference type="InterPro" id="IPR003594">
    <property type="entry name" value="HATPase_dom"/>
</dbReference>
<dbReference type="GO" id="GO:0004740">
    <property type="term" value="F:pyruvate dehydrogenase (acetyl-transferring) kinase activity"/>
    <property type="evidence" value="ECO:0007669"/>
    <property type="project" value="TreeGrafter"/>
</dbReference>
<feature type="domain" description="Histidine kinase/HSP90-like ATPase" evidence="9">
    <location>
        <begin position="239"/>
        <end position="420"/>
    </location>
</feature>
<reference evidence="10 11" key="1">
    <citation type="submission" date="2019-02" db="EMBL/GenBank/DDBJ databases">
        <title>Genome sequencing of the rare red list fungi Phellinidium pouzarii.</title>
        <authorList>
            <person name="Buettner E."/>
            <person name="Kellner H."/>
        </authorList>
    </citation>
    <scope>NUCLEOTIDE SEQUENCE [LARGE SCALE GENOMIC DNA]</scope>
    <source>
        <strain evidence="10 11">DSM 108285</strain>
    </source>
</reference>
<keyword evidence="11" id="KW-1185">Reference proteome</keyword>
<gene>
    <name evidence="10" type="ORF">EW145_g6061</name>
</gene>
<dbReference type="SMART" id="SM00387">
    <property type="entry name" value="HATPase_c"/>
    <property type="match status" value="1"/>
</dbReference>